<comment type="caution">
    <text evidence="1">The sequence shown here is derived from an EMBL/GenBank/DDBJ whole genome shotgun (WGS) entry which is preliminary data.</text>
</comment>
<organism evidence="1 2">
    <name type="scientific">Pistacia atlantica</name>
    <dbReference type="NCBI Taxonomy" id="434234"/>
    <lineage>
        <taxon>Eukaryota</taxon>
        <taxon>Viridiplantae</taxon>
        <taxon>Streptophyta</taxon>
        <taxon>Embryophyta</taxon>
        <taxon>Tracheophyta</taxon>
        <taxon>Spermatophyta</taxon>
        <taxon>Magnoliopsida</taxon>
        <taxon>eudicotyledons</taxon>
        <taxon>Gunneridae</taxon>
        <taxon>Pentapetalae</taxon>
        <taxon>rosids</taxon>
        <taxon>malvids</taxon>
        <taxon>Sapindales</taxon>
        <taxon>Anacardiaceae</taxon>
        <taxon>Pistacia</taxon>
    </lineage>
</organism>
<reference evidence="2" key="1">
    <citation type="journal article" date="2023" name="G3 (Bethesda)">
        <title>Genome assembly and association tests identify interacting loci associated with vigor, precocity, and sex in interspecific pistachio rootstocks.</title>
        <authorList>
            <person name="Palmer W."/>
            <person name="Jacygrad E."/>
            <person name="Sagayaradj S."/>
            <person name="Cavanaugh K."/>
            <person name="Han R."/>
            <person name="Bertier L."/>
            <person name="Beede B."/>
            <person name="Kafkas S."/>
            <person name="Golino D."/>
            <person name="Preece J."/>
            <person name="Michelmore R."/>
        </authorList>
    </citation>
    <scope>NUCLEOTIDE SEQUENCE [LARGE SCALE GENOMIC DNA]</scope>
</reference>
<evidence type="ECO:0000313" key="2">
    <source>
        <dbReference type="Proteomes" id="UP001164250"/>
    </source>
</evidence>
<evidence type="ECO:0000313" key="1">
    <source>
        <dbReference type="EMBL" id="KAJ0082937.1"/>
    </source>
</evidence>
<proteinExistence type="predicted"/>
<protein>
    <submittedName>
        <fullName evidence="1">Uncharacterized protein</fullName>
    </submittedName>
</protein>
<name>A0ACC1A7A7_9ROSI</name>
<dbReference type="EMBL" id="CM047908">
    <property type="protein sequence ID" value="KAJ0082937.1"/>
    <property type="molecule type" value="Genomic_DNA"/>
</dbReference>
<sequence>MASGNYPEESLLLSLINLSLSGHGSSTSRTHQPSPVPPTMTPPFSQSIWADHCPSNTGGANLQYMPWNLQDDTMRVNLNSGFGVGSMSFRENQENPFGQNLGSASLGGRGYMSNDYNGLNLYNNGMASQDYVASHQESLSSNEVRGINAVLGLEDSDIILLSNDQWSSEYLQKLLCLKDSRIVNKMLGVVYSFPIYLMTHQYGHHLFVKLIESCDEEQRGLITTTITSDDELFLTASVSKFGSLCIKRLIKKLVGSPLISLVISALHRIFKDTMLNGKGSSVIIYCLETLSDQQNELLYVAAINHFRDLATHVVGCISFNNFINDMRGPHRAQILDLISCHAAFLSKDPSGNFVVQHVLELRDPILTQKICSMLRGKYVELSLLKYGSHVVEKCLKSPGMAHYVVEDFLKSRSQLFHLARHKYGNYVIQTALKVTKSENISLHRRLLHELRDYHDLQFGYGRKLYNLIAAGVPVGGSV</sequence>
<accession>A0ACC1A7A7</accession>
<gene>
    <name evidence="1" type="ORF">Patl1_09696</name>
</gene>
<dbReference type="Proteomes" id="UP001164250">
    <property type="component" value="Chromosome 12"/>
</dbReference>
<keyword evidence="2" id="KW-1185">Reference proteome</keyword>